<accession>A0ABT6D0L3</accession>
<dbReference type="Pfam" id="PF14698">
    <property type="entry name" value="ASL_C2"/>
    <property type="match status" value="1"/>
</dbReference>
<organism evidence="9 10">
    <name type="scientific">Arthrobacter vasquezii</name>
    <dbReference type="NCBI Taxonomy" id="2977629"/>
    <lineage>
        <taxon>Bacteria</taxon>
        <taxon>Bacillati</taxon>
        <taxon>Actinomycetota</taxon>
        <taxon>Actinomycetes</taxon>
        <taxon>Micrococcales</taxon>
        <taxon>Micrococcaceae</taxon>
        <taxon>Arthrobacter</taxon>
    </lineage>
</organism>
<sequence length="274" mass="28967">SPYGSGALAGSSLGLDPEAVAAELGFESATHNSIDGTAARDVYAEFAWVASMIGVDLSRISEEVIIWATKEFSFVTLHDSFSTGSSIMPQKKNPDVAELARGKAGRLIGNLTGLLATLKGLPLAYNRDLQEDKEPVFDAVDTLEVLLPAVSGMIATLTFHTERMASLAPLGFALATDVAEWLVRQGVPFREAHELSGEAVKLAESRGVELWDLTDADYAGISAQLTPGVREVLTVEGSLNSRDSQGGTAPAAVRRQLDELAEQVAQARSAPALS</sequence>
<keyword evidence="5 9" id="KW-0456">Lyase</keyword>
<feature type="non-terminal residue" evidence="9">
    <location>
        <position position="1"/>
    </location>
</feature>
<name>A0ABT6D0L3_9MICC</name>
<dbReference type="Gene3D" id="1.10.275.10">
    <property type="entry name" value="Fumarase/aspartase (N-terminal domain)"/>
    <property type="match status" value="1"/>
</dbReference>
<dbReference type="InterPro" id="IPR029419">
    <property type="entry name" value="Arg_succ_lyase_C"/>
</dbReference>
<dbReference type="SUPFAM" id="SSF48557">
    <property type="entry name" value="L-aspartase-like"/>
    <property type="match status" value="1"/>
</dbReference>
<dbReference type="Gene3D" id="1.10.40.30">
    <property type="entry name" value="Fumarase/aspartase (C-terminal domain)"/>
    <property type="match status" value="1"/>
</dbReference>
<evidence type="ECO:0000256" key="2">
    <source>
        <dbReference type="ARBA" id="ARBA00012338"/>
    </source>
</evidence>
<dbReference type="RefSeq" id="WP_277359911.1">
    <property type="nucleotide sequence ID" value="NZ_JAROKN010000107.1"/>
</dbReference>
<dbReference type="InterPro" id="IPR020557">
    <property type="entry name" value="Fumarate_lyase_CS"/>
</dbReference>
<dbReference type="PROSITE" id="PS00163">
    <property type="entry name" value="FUMARATE_LYASES"/>
    <property type="match status" value="1"/>
</dbReference>
<feature type="domain" description="Argininosuccinate lyase C-terminal" evidence="8">
    <location>
        <begin position="172"/>
        <end position="240"/>
    </location>
</feature>
<evidence type="ECO:0000256" key="1">
    <source>
        <dbReference type="ARBA" id="ARBA00004941"/>
    </source>
</evidence>
<gene>
    <name evidence="9" type="primary">argH</name>
    <name evidence="9" type="ORF">P4U43_17670</name>
</gene>
<evidence type="ECO:0000256" key="6">
    <source>
        <dbReference type="NCBIfam" id="TIGR00838"/>
    </source>
</evidence>
<evidence type="ECO:0000313" key="10">
    <source>
        <dbReference type="Proteomes" id="UP001220456"/>
    </source>
</evidence>
<evidence type="ECO:0000256" key="5">
    <source>
        <dbReference type="ARBA" id="ARBA00023239"/>
    </source>
</evidence>
<dbReference type="PANTHER" id="PTHR43814">
    <property type="entry name" value="ARGININOSUCCINATE LYASE"/>
    <property type="match status" value="1"/>
</dbReference>
<comment type="caution">
    <text evidence="9">The sequence shown here is derived from an EMBL/GenBank/DDBJ whole genome shotgun (WGS) entry which is preliminary data.</text>
</comment>
<dbReference type="PANTHER" id="PTHR43814:SF1">
    <property type="entry name" value="ARGININOSUCCINATE LYASE"/>
    <property type="match status" value="1"/>
</dbReference>
<dbReference type="Proteomes" id="UP001220456">
    <property type="component" value="Unassembled WGS sequence"/>
</dbReference>
<keyword evidence="3" id="KW-0055">Arginine biosynthesis</keyword>
<keyword evidence="10" id="KW-1185">Reference proteome</keyword>
<dbReference type="EC" id="4.3.2.1" evidence="2 6"/>
<keyword evidence="4" id="KW-0028">Amino-acid biosynthesis</keyword>
<evidence type="ECO:0000259" key="7">
    <source>
        <dbReference type="Pfam" id="PF00206"/>
    </source>
</evidence>
<dbReference type="EMBL" id="JAROKN010000107">
    <property type="protein sequence ID" value="MDF9279613.1"/>
    <property type="molecule type" value="Genomic_DNA"/>
</dbReference>
<evidence type="ECO:0000313" key="9">
    <source>
        <dbReference type="EMBL" id="MDF9279613.1"/>
    </source>
</evidence>
<dbReference type="InterPro" id="IPR008948">
    <property type="entry name" value="L-Aspartase-like"/>
</dbReference>
<dbReference type="GO" id="GO:0004056">
    <property type="term" value="F:argininosuccinate lyase activity"/>
    <property type="evidence" value="ECO:0007669"/>
    <property type="project" value="UniProtKB-EC"/>
</dbReference>
<dbReference type="InterPro" id="IPR024083">
    <property type="entry name" value="Fumarase/histidase_N"/>
</dbReference>
<dbReference type="CDD" id="cd01359">
    <property type="entry name" value="Argininosuccinate_lyase"/>
    <property type="match status" value="1"/>
</dbReference>
<dbReference type="InterPro" id="IPR000362">
    <property type="entry name" value="Fumarate_lyase_fam"/>
</dbReference>
<protein>
    <recommendedName>
        <fullName evidence="2 6">Argininosuccinate lyase</fullName>
        <ecNumber evidence="2 6">4.3.2.1</ecNumber>
    </recommendedName>
</protein>
<dbReference type="InterPro" id="IPR009049">
    <property type="entry name" value="Argininosuccinate_lyase"/>
</dbReference>
<evidence type="ECO:0000256" key="3">
    <source>
        <dbReference type="ARBA" id="ARBA00022571"/>
    </source>
</evidence>
<proteinExistence type="predicted"/>
<dbReference type="Gene3D" id="1.20.200.10">
    <property type="entry name" value="Fumarase/aspartase (Central domain)"/>
    <property type="match status" value="1"/>
</dbReference>
<dbReference type="PRINTS" id="PR00149">
    <property type="entry name" value="FUMRATELYASE"/>
</dbReference>
<evidence type="ECO:0000259" key="8">
    <source>
        <dbReference type="Pfam" id="PF14698"/>
    </source>
</evidence>
<comment type="pathway">
    <text evidence="1">Amino-acid biosynthesis; L-arginine biosynthesis; L-arginine from L-ornithine and carbamoyl phosphate: step 3/3.</text>
</comment>
<dbReference type="NCBIfam" id="TIGR00838">
    <property type="entry name" value="argH"/>
    <property type="match status" value="1"/>
</dbReference>
<reference evidence="9 10" key="1">
    <citation type="journal article" date="2023" name="Int. J. Syst. Evol. Microbiol.">
        <title>Arthrobacter vasquezii sp. nov., isolated from a soil sample from Union Glacier, Antarctica.</title>
        <authorList>
            <person name="Valenzuela-Ibaceta F."/>
            <person name="Carrasco V."/>
            <person name="Lagos-Moraga S."/>
            <person name="Dietz-Vargas C."/>
            <person name="Navarro C.A."/>
            <person name="Perez-Donoso J.M."/>
        </authorList>
    </citation>
    <scope>NUCLEOTIDE SEQUENCE [LARGE SCALE GENOMIC DNA]</scope>
    <source>
        <strain evidence="9 10">EH-1B-1</strain>
    </source>
</reference>
<feature type="domain" description="Fumarate lyase N-terminal" evidence="7">
    <location>
        <begin position="2"/>
        <end position="109"/>
    </location>
</feature>
<dbReference type="PRINTS" id="PR00145">
    <property type="entry name" value="ARGSUCLYASE"/>
</dbReference>
<evidence type="ECO:0000256" key="4">
    <source>
        <dbReference type="ARBA" id="ARBA00022605"/>
    </source>
</evidence>
<dbReference type="InterPro" id="IPR022761">
    <property type="entry name" value="Fumarate_lyase_N"/>
</dbReference>
<dbReference type="Pfam" id="PF00206">
    <property type="entry name" value="Lyase_1"/>
    <property type="match status" value="1"/>
</dbReference>